<dbReference type="EMBL" id="LUGG01000004">
    <property type="protein sequence ID" value="OBZ75991.1"/>
    <property type="molecule type" value="Genomic_DNA"/>
</dbReference>
<evidence type="ECO:0000313" key="2">
    <source>
        <dbReference type="Proteomes" id="UP000092993"/>
    </source>
</evidence>
<comment type="caution">
    <text evidence="1">The sequence shown here is derived from an EMBL/GenBank/DDBJ whole genome shotgun (WGS) entry which is preliminary data.</text>
</comment>
<keyword evidence="2" id="KW-1185">Reference proteome</keyword>
<organism evidence="1 2">
    <name type="scientific">Grifola frondosa</name>
    <name type="common">Maitake</name>
    <name type="synonym">Polyporus frondosus</name>
    <dbReference type="NCBI Taxonomy" id="5627"/>
    <lineage>
        <taxon>Eukaryota</taxon>
        <taxon>Fungi</taxon>
        <taxon>Dikarya</taxon>
        <taxon>Basidiomycota</taxon>
        <taxon>Agaricomycotina</taxon>
        <taxon>Agaricomycetes</taxon>
        <taxon>Polyporales</taxon>
        <taxon>Grifolaceae</taxon>
        <taxon>Grifola</taxon>
    </lineage>
</organism>
<protein>
    <submittedName>
        <fullName evidence="1">Uncharacterized protein</fullName>
    </submittedName>
</protein>
<reference evidence="1 2" key="1">
    <citation type="submission" date="2016-03" db="EMBL/GenBank/DDBJ databases">
        <title>Whole genome sequencing of Grifola frondosa 9006-11.</title>
        <authorList>
            <person name="Min B."/>
            <person name="Park H."/>
            <person name="Kim J.-G."/>
            <person name="Cho H."/>
            <person name="Oh Y.-L."/>
            <person name="Kong W.-S."/>
            <person name="Choi I.-G."/>
        </authorList>
    </citation>
    <scope>NUCLEOTIDE SEQUENCE [LARGE SCALE GENOMIC DNA]</scope>
    <source>
        <strain evidence="1 2">9006-11</strain>
    </source>
</reference>
<dbReference type="AlphaFoldDB" id="A0A1C7MGE5"/>
<sequence length="129" mass="14945">MRSAPSAYSISHRLSSRHPKSYLEKSSTHRWPRRTEVENRKFSSALFRSLVGRSMVRAIRRRGFGKSNIFSYNVRRGAFANSLAVWIPYAVVQQEECLVGPRVIRRIFVHVFSQLDAPDFLQCVSFLLN</sequence>
<accession>A0A1C7MGE5</accession>
<gene>
    <name evidence="1" type="ORF">A0H81_04079</name>
</gene>
<name>A0A1C7MGE5_GRIFR</name>
<evidence type="ECO:0000313" key="1">
    <source>
        <dbReference type="EMBL" id="OBZ75991.1"/>
    </source>
</evidence>
<proteinExistence type="predicted"/>
<dbReference type="Proteomes" id="UP000092993">
    <property type="component" value="Unassembled WGS sequence"/>
</dbReference>